<gene>
    <name evidence="9" type="ORF">ATL40_1227</name>
</gene>
<feature type="transmembrane region" description="Helical" evidence="7">
    <location>
        <begin position="26"/>
        <end position="46"/>
    </location>
</feature>
<feature type="transmembrane region" description="Helical" evidence="7">
    <location>
        <begin position="85"/>
        <end position="104"/>
    </location>
</feature>
<dbReference type="Proteomes" id="UP000224915">
    <property type="component" value="Unassembled WGS sequence"/>
</dbReference>
<reference evidence="9 10" key="1">
    <citation type="submission" date="2017-10" db="EMBL/GenBank/DDBJ databases">
        <title>Sequencing the genomes of 1000 actinobacteria strains.</title>
        <authorList>
            <person name="Klenk H.-P."/>
        </authorList>
    </citation>
    <scope>NUCLEOTIDE SEQUENCE [LARGE SCALE GENOMIC DNA]</scope>
    <source>
        <strain evidence="9 10">DSM 21801</strain>
    </source>
</reference>
<evidence type="ECO:0000256" key="5">
    <source>
        <dbReference type="ARBA" id="ARBA00022989"/>
    </source>
</evidence>
<evidence type="ECO:0000256" key="7">
    <source>
        <dbReference type="RuleBase" id="RU363032"/>
    </source>
</evidence>
<dbReference type="AlphaFoldDB" id="A0A2A9D1C9"/>
<keyword evidence="10" id="KW-1185">Reference proteome</keyword>
<evidence type="ECO:0000256" key="1">
    <source>
        <dbReference type="ARBA" id="ARBA00004651"/>
    </source>
</evidence>
<protein>
    <submittedName>
        <fullName evidence="9">NitT/TauT family transport system permease protein</fullName>
    </submittedName>
</protein>
<dbReference type="PROSITE" id="PS50928">
    <property type="entry name" value="ABC_TM1"/>
    <property type="match status" value="1"/>
</dbReference>
<dbReference type="GO" id="GO:0005886">
    <property type="term" value="C:plasma membrane"/>
    <property type="evidence" value="ECO:0007669"/>
    <property type="project" value="UniProtKB-SubCell"/>
</dbReference>
<dbReference type="CDD" id="cd06261">
    <property type="entry name" value="TM_PBP2"/>
    <property type="match status" value="1"/>
</dbReference>
<evidence type="ECO:0000256" key="2">
    <source>
        <dbReference type="ARBA" id="ARBA00022448"/>
    </source>
</evidence>
<evidence type="ECO:0000256" key="4">
    <source>
        <dbReference type="ARBA" id="ARBA00022692"/>
    </source>
</evidence>
<keyword evidence="3" id="KW-1003">Cell membrane</keyword>
<dbReference type="Pfam" id="PF00528">
    <property type="entry name" value="BPD_transp_1"/>
    <property type="match status" value="1"/>
</dbReference>
<dbReference type="RefSeq" id="WP_098468747.1">
    <property type="nucleotide sequence ID" value="NZ_PDJD01000001.1"/>
</dbReference>
<dbReference type="PANTHER" id="PTHR30151:SF0">
    <property type="entry name" value="ABC TRANSPORTER PERMEASE PROTEIN MJ0413-RELATED"/>
    <property type="match status" value="1"/>
</dbReference>
<dbReference type="EMBL" id="PDJD01000001">
    <property type="protein sequence ID" value="PFG19659.1"/>
    <property type="molecule type" value="Genomic_DNA"/>
</dbReference>
<feature type="domain" description="ABC transmembrane type-1" evidence="8">
    <location>
        <begin position="78"/>
        <end position="258"/>
    </location>
</feature>
<organism evidence="9 10">
    <name type="scientific">Serinibacter salmoneus</name>
    <dbReference type="NCBI Taxonomy" id="556530"/>
    <lineage>
        <taxon>Bacteria</taxon>
        <taxon>Bacillati</taxon>
        <taxon>Actinomycetota</taxon>
        <taxon>Actinomycetes</taxon>
        <taxon>Micrococcales</taxon>
        <taxon>Beutenbergiaceae</taxon>
        <taxon>Serinibacter</taxon>
    </lineage>
</organism>
<feature type="transmembrane region" description="Helical" evidence="7">
    <location>
        <begin position="193"/>
        <end position="219"/>
    </location>
</feature>
<evidence type="ECO:0000256" key="6">
    <source>
        <dbReference type="ARBA" id="ARBA00023136"/>
    </source>
</evidence>
<keyword evidence="2 7" id="KW-0813">Transport</keyword>
<accession>A0A2A9D1C9</accession>
<keyword evidence="4 7" id="KW-0812">Transmembrane</keyword>
<evidence type="ECO:0000259" key="8">
    <source>
        <dbReference type="PROSITE" id="PS50928"/>
    </source>
</evidence>
<dbReference type="GO" id="GO:0055085">
    <property type="term" value="P:transmembrane transport"/>
    <property type="evidence" value="ECO:0007669"/>
    <property type="project" value="InterPro"/>
</dbReference>
<dbReference type="SUPFAM" id="SSF161098">
    <property type="entry name" value="MetI-like"/>
    <property type="match status" value="1"/>
</dbReference>
<dbReference type="InterPro" id="IPR000515">
    <property type="entry name" value="MetI-like"/>
</dbReference>
<evidence type="ECO:0000313" key="9">
    <source>
        <dbReference type="EMBL" id="PFG19659.1"/>
    </source>
</evidence>
<name>A0A2A9D1C9_9MICO</name>
<keyword evidence="5 7" id="KW-1133">Transmembrane helix</keyword>
<feature type="transmembrane region" description="Helical" evidence="7">
    <location>
        <begin position="116"/>
        <end position="138"/>
    </location>
</feature>
<evidence type="ECO:0000256" key="3">
    <source>
        <dbReference type="ARBA" id="ARBA00022475"/>
    </source>
</evidence>
<dbReference type="OrthoDB" id="3173654at2"/>
<dbReference type="InterPro" id="IPR035906">
    <property type="entry name" value="MetI-like_sf"/>
</dbReference>
<evidence type="ECO:0000313" key="10">
    <source>
        <dbReference type="Proteomes" id="UP000224915"/>
    </source>
</evidence>
<proteinExistence type="inferred from homology"/>
<dbReference type="PANTHER" id="PTHR30151">
    <property type="entry name" value="ALKANE SULFONATE ABC TRANSPORTER-RELATED, MEMBRANE SUBUNIT"/>
    <property type="match status" value="1"/>
</dbReference>
<comment type="similarity">
    <text evidence="7">Belongs to the binding-protein-dependent transport system permease family.</text>
</comment>
<comment type="subcellular location">
    <subcellularLocation>
        <location evidence="1 7">Cell membrane</location>
        <topology evidence="1 7">Multi-pass membrane protein</topology>
    </subcellularLocation>
</comment>
<feature type="transmembrane region" description="Helical" evidence="7">
    <location>
        <begin position="239"/>
        <end position="258"/>
    </location>
</feature>
<comment type="caution">
    <text evidence="9">The sequence shown here is derived from an EMBL/GenBank/DDBJ whole genome shotgun (WGS) entry which is preliminary data.</text>
</comment>
<feature type="transmembrane region" description="Helical" evidence="7">
    <location>
        <begin position="144"/>
        <end position="163"/>
    </location>
</feature>
<keyword evidence="6 7" id="KW-0472">Membrane</keyword>
<sequence length="271" mass="28381">MTQALVRGDLEQRRRHERAALRARRLTALLPPVLLGAAILALWVAWAPRLGPILLPSPSSVIAALGELSATGDLWPAAATTAWTALRGVLLAVVVAAPLAWVIVHSRYAAAALEPYIAASQAIPAVAIAPLLVLWFGYGSGTTALLAALMVFFPVVVTGAVGLRSLDREVLDAARVDGAGTARMLRHLELPLALPHLLAGIRVGVTLAMIGAIVGEFVIGGEGLGRLLVAARDRADTSALFATLLVVCAVSMTGYGLVRLAEYRASLMTER</sequence>
<dbReference type="Gene3D" id="1.10.3720.10">
    <property type="entry name" value="MetI-like"/>
    <property type="match status" value="1"/>
</dbReference>